<keyword evidence="2" id="KW-0614">Plasmid</keyword>
<dbReference type="EMBL" id="CP159256">
    <property type="protein sequence ID" value="XCG52419.1"/>
    <property type="molecule type" value="Genomic_DNA"/>
</dbReference>
<dbReference type="SUPFAM" id="SSF50199">
    <property type="entry name" value="Staphylococcal nuclease"/>
    <property type="match status" value="1"/>
</dbReference>
<dbReference type="Gene3D" id="2.40.50.90">
    <property type="match status" value="1"/>
</dbReference>
<reference evidence="2" key="1">
    <citation type="submission" date="2024-06" db="EMBL/GenBank/DDBJ databases">
        <title>Mesorhizobium karijinii sp. nov., a symbiont of the iconic Swainsona formosa from arid Australia.</title>
        <authorList>
            <person name="Hill Y.J."/>
            <person name="Watkin E.L.J."/>
            <person name="O'Hara G.W."/>
            <person name="Terpolilli J."/>
            <person name="Tye M.L."/>
            <person name="Kohlmeier M.G."/>
        </authorList>
    </citation>
    <scope>NUCLEOTIDE SEQUENCE</scope>
    <source>
        <strain evidence="2">WSM2240</strain>
        <plasmid evidence="2">pMk2240A</plasmid>
    </source>
</reference>
<dbReference type="Pfam" id="PF00565">
    <property type="entry name" value="SNase"/>
    <property type="match status" value="1"/>
</dbReference>
<dbReference type="PROSITE" id="PS50830">
    <property type="entry name" value="TNASE_3"/>
    <property type="match status" value="1"/>
</dbReference>
<dbReference type="AlphaFoldDB" id="A0AAU8D041"/>
<evidence type="ECO:0000313" key="2">
    <source>
        <dbReference type="EMBL" id="XCG52419.1"/>
    </source>
</evidence>
<sequence>MAAFFQAPASNTFSATFSICAGAARTNRVVDGDNSWFRGEKIRIADIDTPELSPPRCVREAQLGEAAKRRLNSLLNAGSFSLSAGWRDEDQYGRKLRTVYRDRQSLGGILVSEGLARRWEESRRSWCD</sequence>
<geneLocation type="plasmid" evidence="2">
    <name>pMk2240A</name>
</geneLocation>
<dbReference type="InterPro" id="IPR016071">
    <property type="entry name" value="Staphylococal_nuclease_OB-fold"/>
</dbReference>
<organism evidence="2">
    <name type="scientific">Mesorhizobium sp. WSM2240</name>
    <dbReference type="NCBI Taxonomy" id="3228851"/>
    <lineage>
        <taxon>Bacteria</taxon>
        <taxon>Pseudomonadati</taxon>
        <taxon>Pseudomonadota</taxon>
        <taxon>Alphaproteobacteria</taxon>
        <taxon>Hyphomicrobiales</taxon>
        <taxon>Phyllobacteriaceae</taxon>
        <taxon>Mesorhizobium</taxon>
    </lineage>
</organism>
<evidence type="ECO:0000259" key="1">
    <source>
        <dbReference type="PROSITE" id="PS50830"/>
    </source>
</evidence>
<proteinExistence type="predicted"/>
<name>A0AAU8D041_9HYPH</name>
<protein>
    <submittedName>
        <fullName evidence="2">Thermonuclease family protein</fullName>
    </submittedName>
</protein>
<gene>
    <name evidence="2" type="ORF">ABVK50_30200</name>
</gene>
<accession>A0AAU8D041</accession>
<feature type="domain" description="TNase-like" evidence="1">
    <location>
        <begin position="20"/>
        <end position="117"/>
    </location>
</feature>
<dbReference type="InterPro" id="IPR035437">
    <property type="entry name" value="SNase_OB-fold_sf"/>
</dbReference>
<dbReference type="RefSeq" id="WP_353646622.1">
    <property type="nucleotide sequence ID" value="NZ_CP159256.1"/>
</dbReference>